<dbReference type="PANTHER" id="PTHR30160:SF1">
    <property type="entry name" value="LIPOPOLYSACCHARIDE 1,2-N-ACETYLGLUCOSAMINETRANSFERASE-RELATED"/>
    <property type="match status" value="1"/>
</dbReference>
<evidence type="ECO:0000313" key="3">
    <source>
        <dbReference type="EMBL" id="GAA4914656.1"/>
    </source>
</evidence>
<dbReference type="Pfam" id="PF01075">
    <property type="entry name" value="Glyco_transf_9"/>
    <property type="match status" value="1"/>
</dbReference>
<sequence>MAESAKKVLIYRLGSLGDTIMALPCFHKIKESFADADITLLTNKPVMAKAAAAEAVLGSGYFFDRIINYPVSTRSPRILFALIMQIRQLNIDTVVNINPARSKMSLLRDYWFFKAAGIRNLIGFDAQNEDFEVCVDEATGINEWEAKRLARRIKSLGALPLDDDRYWDLKLNHQELQTADAMTAALPDDMPILAISLGTKNPANEWGIENWQLLLQQLSGRLNGWALMVIGAADEVEIGEKCLKAWSGTGINFCGKSSPRVSAALLQKATVFIGHDSGPMHLAACVGTPAIGIYSARNMPGQWFPRGSNNRIIYRLPECAGCGLEVCIDQQKKCILSITVHEVKQALFDILSVINEGKQQQKLIAQY</sequence>
<dbReference type="EMBL" id="BAABJI010000002">
    <property type="protein sequence ID" value="GAA4914656.1"/>
    <property type="molecule type" value="Genomic_DNA"/>
</dbReference>
<reference evidence="4" key="1">
    <citation type="journal article" date="2019" name="Int. J. Syst. Evol. Microbiol.">
        <title>The Global Catalogue of Microorganisms (GCM) 10K type strain sequencing project: providing services to taxonomists for standard genome sequencing and annotation.</title>
        <authorList>
            <consortium name="The Broad Institute Genomics Platform"/>
            <consortium name="The Broad Institute Genome Sequencing Center for Infectious Disease"/>
            <person name="Wu L."/>
            <person name="Ma J."/>
        </authorList>
    </citation>
    <scope>NUCLEOTIDE SEQUENCE [LARGE SCALE GENOMIC DNA]</scope>
    <source>
        <strain evidence="4">JCM 18283</strain>
    </source>
</reference>
<dbReference type="InterPro" id="IPR051199">
    <property type="entry name" value="LPS_LOS_Heptosyltrfase"/>
</dbReference>
<dbReference type="Proteomes" id="UP001501436">
    <property type="component" value="Unassembled WGS sequence"/>
</dbReference>
<keyword evidence="2" id="KW-0808">Transferase</keyword>
<comment type="caution">
    <text evidence="3">The sequence shown here is derived from an EMBL/GenBank/DDBJ whole genome shotgun (WGS) entry which is preliminary data.</text>
</comment>
<protein>
    <submittedName>
        <fullName evidence="3">Glycosyltransferase family 9 protein</fullName>
    </submittedName>
</protein>
<name>A0ABP9FVE8_9SPHI</name>
<keyword evidence="4" id="KW-1185">Reference proteome</keyword>
<evidence type="ECO:0000256" key="2">
    <source>
        <dbReference type="ARBA" id="ARBA00022679"/>
    </source>
</evidence>
<dbReference type="InterPro" id="IPR002201">
    <property type="entry name" value="Glyco_trans_9"/>
</dbReference>
<dbReference type="PANTHER" id="PTHR30160">
    <property type="entry name" value="TETRAACYLDISACCHARIDE 4'-KINASE-RELATED"/>
    <property type="match status" value="1"/>
</dbReference>
<accession>A0ABP9FVE8</accession>
<evidence type="ECO:0000313" key="4">
    <source>
        <dbReference type="Proteomes" id="UP001501436"/>
    </source>
</evidence>
<dbReference type="RefSeq" id="WP_345330757.1">
    <property type="nucleotide sequence ID" value="NZ_BAABJI010000002.1"/>
</dbReference>
<dbReference type="SUPFAM" id="SSF53756">
    <property type="entry name" value="UDP-Glycosyltransferase/glycogen phosphorylase"/>
    <property type="match status" value="1"/>
</dbReference>
<dbReference type="CDD" id="cd03789">
    <property type="entry name" value="GT9_LPS_heptosyltransferase"/>
    <property type="match status" value="1"/>
</dbReference>
<proteinExistence type="predicted"/>
<keyword evidence="1" id="KW-0328">Glycosyltransferase</keyword>
<dbReference type="Gene3D" id="3.40.50.2000">
    <property type="entry name" value="Glycogen Phosphorylase B"/>
    <property type="match status" value="2"/>
</dbReference>
<organism evidence="3 4">
    <name type="scientific">Mucilaginibacter defluvii</name>
    <dbReference type="NCBI Taxonomy" id="1196019"/>
    <lineage>
        <taxon>Bacteria</taxon>
        <taxon>Pseudomonadati</taxon>
        <taxon>Bacteroidota</taxon>
        <taxon>Sphingobacteriia</taxon>
        <taxon>Sphingobacteriales</taxon>
        <taxon>Sphingobacteriaceae</taxon>
        <taxon>Mucilaginibacter</taxon>
    </lineage>
</organism>
<evidence type="ECO:0000256" key="1">
    <source>
        <dbReference type="ARBA" id="ARBA00022676"/>
    </source>
</evidence>
<gene>
    <name evidence="3" type="ORF">GCM10023313_17560</name>
</gene>